<gene>
    <name evidence="1" type="ORF">ACFPN2_22660</name>
</gene>
<dbReference type="Proteomes" id="UP001595904">
    <property type="component" value="Unassembled WGS sequence"/>
</dbReference>
<evidence type="ECO:0000313" key="1">
    <source>
        <dbReference type="EMBL" id="MFC4311901.1"/>
    </source>
</evidence>
<evidence type="ECO:0000313" key="2">
    <source>
        <dbReference type="Proteomes" id="UP001595904"/>
    </source>
</evidence>
<name>A0ABV8SWI5_9GAMM</name>
<reference evidence="2" key="1">
    <citation type="journal article" date="2019" name="Int. J. Syst. Evol. Microbiol.">
        <title>The Global Catalogue of Microorganisms (GCM) 10K type strain sequencing project: providing services to taxonomists for standard genome sequencing and annotation.</title>
        <authorList>
            <consortium name="The Broad Institute Genomics Platform"/>
            <consortium name="The Broad Institute Genome Sequencing Center for Infectious Disease"/>
            <person name="Wu L."/>
            <person name="Ma J."/>
        </authorList>
    </citation>
    <scope>NUCLEOTIDE SEQUENCE [LARGE SCALE GENOMIC DNA]</scope>
    <source>
        <strain evidence="2">CGMCC 1.10759</strain>
    </source>
</reference>
<protein>
    <submittedName>
        <fullName evidence="1">Uncharacterized protein</fullName>
    </submittedName>
</protein>
<dbReference type="EMBL" id="JBHSDU010000010">
    <property type="protein sequence ID" value="MFC4311901.1"/>
    <property type="molecule type" value="Genomic_DNA"/>
</dbReference>
<organism evidence="1 2">
    <name type="scientific">Steroidobacter flavus</name>
    <dbReference type="NCBI Taxonomy" id="1842136"/>
    <lineage>
        <taxon>Bacteria</taxon>
        <taxon>Pseudomonadati</taxon>
        <taxon>Pseudomonadota</taxon>
        <taxon>Gammaproteobacteria</taxon>
        <taxon>Steroidobacterales</taxon>
        <taxon>Steroidobacteraceae</taxon>
        <taxon>Steroidobacter</taxon>
    </lineage>
</organism>
<proteinExistence type="predicted"/>
<dbReference type="RefSeq" id="WP_380600843.1">
    <property type="nucleotide sequence ID" value="NZ_JBHSDU010000010.1"/>
</dbReference>
<keyword evidence="2" id="KW-1185">Reference proteome</keyword>
<accession>A0ABV8SWI5</accession>
<comment type="caution">
    <text evidence="1">The sequence shown here is derived from an EMBL/GenBank/DDBJ whole genome shotgun (WGS) entry which is preliminary data.</text>
</comment>
<sequence length="271" mass="29047">MTPQRSVMMIGDGPDVAAQRSVLATLPLRFRLVSSVDVAEALLVSGSDAAAAQALEALNRRSRALFIASAAQLSPARIDELCQAAGDRPVMFGIASAASLSEAALQILDCNQSTSPFIVDSTGDVGSESLLRTSLLEQLTLLETLGGRVTGLDPLVVHSTHVIAAATLEGAWRGVRLTARIGTRDGISLRTVSRAFRREIRIVPAATAKPADVAVFDAVGRREPQPLYQSGYRQCWIDLHGALEGQSIDERTGTARRHLLLLDRLFQRRSA</sequence>